<evidence type="ECO:0000256" key="6">
    <source>
        <dbReference type="SAM" id="Phobius"/>
    </source>
</evidence>
<evidence type="ECO:0000256" key="5">
    <source>
        <dbReference type="ARBA" id="ARBA00023136"/>
    </source>
</evidence>
<comment type="subcellular location">
    <subcellularLocation>
        <location evidence="1">Cell membrane</location>
        <topology evidence="1">Multi-pass membrane protein</topology>
    </subcellularLocation>
</comment>
<name>A0ABW7JP26_9NOCA</name>
<keyword evidence="5 6" id="KW-0472">Membrane</keyword>
<feature type="transmembrane region" description="Helical" evidence="6">
    <location>
        <begin position="237"/>
        <end position="255"/>
    </location>
</feature>
<dbReference type="InterPro" id="IPR036259">
    <property type="entry name" value="MFS_trans_sf"/>
</dbReference>
<evidence type="ECO:0000313" key="8">
    <source>
        <dbReference type="EMBL" id="MFH5208319.1"/>
    </source>
</evidence>
<evidence type="ECO:0000313" key="9">
    <source>
        <dbReference type="Proteomes" id="UP001609175"/>
    </source>
</evidence>
<evidence type="ECO:0000256" key="1">
    <source>
        <dbReference type="ARBA" id="ARBA00004651"/>
    </source>
</evidence>
<evidence type="ECO:0000259" key="7">
    <source>
        <dbReference type="PROSITE" id="PS50850"/>
    </source>
</evidence>
<feature type="domain" description="Major facilitator superfamily (MFS) profile" evidence="7">
    <location>
        <begin position="28"/>
        <end position="467"/>
    </location>
</feature>
<feature type="transmembrane region" description="Helical" evidence="6">
    <location>
        <begin position="338"/>
        <end position="360"/>
    </location>
</feature>
<feature type="transmembrane region" description="Helical" evidence="6">
    <location>
        <begin position="213"/>
        <end position="231"/>
    </location>
</feature>
<comment type="caution">
    <text evidence="8">The sequence shown here is derived from an EMBL/GenBank/DDBJ whole genome shotgun (WGS) entry which is preliminary data.</text>
</comment>
<reference evidence="8 9" key="1">
    <citation type="submission" date="2024-10" db="EMBL/GenBank/DDBJ databases">
        <authorList>
            <person name="Riesco R."/>
        </authorList>
    </citation>
    <scope>NUCLEOTIDE SEQUENCE [LARGE SCALE GENOMIC DNA]</scope>
    <source>
        <strain evidence="8 9">NCIMB 15449</strain>
    </source>
</reference>
<feature type="transmembrane region" description="Helical" evidence="6">
    <location>
        <begin position="409"/>
        <end position="431"/>
    </location>
</feature>
<feature type="transmembrane region" description="Helical" evidence="6">
    <location>
        <begin position="151"/>
        <end position="176"/>
    </location>
</feature>
<feature type="transmembrane region" description="Helical" evidence="6">
    <location>
        <begin position="182"/>
        <end position="201"/>
    </location>
</feature>
<dbReference type="RefSeq" id="WP_395113794.1">
    <property type="nucleotide sequence ID" value="NZ_JBIMSO010000038.1"/>
</dbReference>
<dbReference type="SUPFAM" id="SSF103473">
    <property type="entry name" value="MFS general substrate transporter"/>
    <property type="match status" value="1"/>
</dbReference>
<gene>
    <name evidence="8" type="ORF">ACHIPZ_08895</name>
</gene>
<dbReference type="EMBL" id="JBIMSO010000038">
    <property type="protein sequence ID" value="MFH5208319.1"/>
    <property type="molecule type" value="Genomic_DNA"/>
</dbReference>
<dbReference type="Gene3D" id="1.20.1250.20">
    <property type="entry name" value="MFS general substrate transporter like domains"/>
    <property type="match status" value="1"/>
</dbReference>
<feature type="transmembrane region" description="Helical" evidence="6">
    <location>
        <begin position="366"/>
        <end position="388"/>
    </location>
</feature>
<evidence type="ECO:0000256" key="4">
    <source>
        <dbReference type="ARBA" id="ARBA00022989"/>
    </source>
</evidence>
<keyword evidence="2" id="KW-0813">Transport</keyword>
<feature type="transmembrane region" description="Helical" evidence="6">
    <location>
        <begin position="443"/>
        <end position="464"/>
    </location>
</feature>
<dbReference type="PANTHER" id="PTHR42718:SF9">
    <property type="entry name" value="MAJOR FACILITATOR SUPERFAMILY MULTIDRUG TRANSPORTER MFSC"/>
    <property type="match status" value="1"/>
</dbReference>
<dbReference type="Gene3D" id="1.20.1720.10">
    <property type="entry name" value="Multidrug resistance protein D"/>
    <property type="match status" value="1"/>
</dbReference>
<feature type="transmembrane region" description="Helical" evidence="6">
    <location>
        <begin position="62"/>
        <end position="81"/>
    </location>
</feature>
<organism evidence="8 9">
    <name type="scientific">Antrihabitans spumae</name>
    <dbReference type="NCBI Taxonomy" id="3373370"/>
    <lineage>
        <taxon>Bacteria</taxon>
        <taxon>Bacillati</taxon>
        <taxon>Actinomycetota</taxon>
        <taxon>Actinomycetes</taxon>
        <taxon>Mycobacteriales</taxon>
        <taxon>Nocardiaceae</taxon>
        <taxon>Antrihabitans</taxon>
    </lineage>
</organism>
<feature type="transmembrane region" description="Helical" evidence="6">
    <location>
        <begin position="307"/>
        <end position="326"/>
    </location>
</feature>
<dbReference type="Proteomes" id="UP001609175">
    <property type="component" value="Unassembled WGS sequence"/>
</dbReference>
<sequence length="470" mass="47759">MTRTTSDASVAPPSGTWRELVTGRYAPVAAVLAGGVLLEASNVYITTSLLPTIVADIGGEAYYAWTMTAFLVASIMSAMLVSRVLTQRGSVTAYVLAFGLFAAGSLICAVSPNIFVLLVGRAVQGLGGGLLAGLGYALLQRALPERLWARGAALVSAMWGVGNVVGPLAGGLFAQFDAWRGAFVALVIASAVLIFMTVRVIPRTTTARSTAPVPFGSLVLLTAAVGAVSVAGIVPRGVATVAAVVVGIGLGVWFLRHDRHARGSVLPAVAFDRGSPLPWVYLTVGVLAFGIGTEAFIPYFGQEIGHLAPLTAGFLGAAISFGWSLTQVASATATKARTIRLLTVAGPLVLAVGLATYGALTVADPGTWLIVGWFVALFVAGSGIGTAFPHLTVSALGSGGTEEEGAKAASGINTVFIIASAFSAALAGVLVNLGDTAVRSAHLLLFAFAILTIAGIVPASKAVASRTKSI</sequence>
<feature type="transmembrane region" description="Helical" evidence="6">
    <location>
        <begin position="122"/>
        <end position="139"/>
    </location>
</feature>
<keyword evidence="3 6" id="KW-0812">Transmembrane</keyword>
<dbReference type="PROSITE" id="PS50850">
    <property type="entry name" value="MFS"/>
    <property type="match status" value="1"/>
</dbReference>
<evidence type="ECO:0000256" key="3">
    <source>
        <dbReference type="ARBA" id="ARBA00022692"/>
    </source>
</evidence>
<accession>A0ABW7JP26</accession>
<evidence type="ECO:0000256" key="2">
    <source>
        <dbReference type="ARBA" id="ARBA00022448"/>
    </source>
</evidence>
<feature type="transmembrane region" description="Helical" evidence="6">
    <location>
        <begin position="276"/>
        <end position="301"/>
    </location>
</feature>
<protein>
    <submittedName>
        <fullName evidence="8">MFS transporter</fullName>
    </submittedName>
</protein>
<feature type="transmembrane region" description="Helical" evidence="6">
    <location>
        <begin position="28"/>
        <end position="50"/>
    </location>
</feature>
<dbReference type="PANTHER" id="PTHR42718">
    <property type="entry name" value="MAJOR FACILITATOR SUPERFAMILY MULTIDRUG TRANSPORTER MFSC"/>
    <property type="match status" value="1"/>
</dbReference>
<proteinExistence type="predicted"/>
<dbReference type="Pfam" id="PF07690">
    <property type="entry name" value="MFS_1"/>
    <property type="match status" value="1"/>
</dbReference>
<feature type="transmembrane region" description="Helical" evidence="6">
    <location>
        <begin position="93"/>
        <end position="116"/>
    </location>
</feature>
<dbReference type="InterPro" id="IPR011701">
    <property type="entry name" value="MFS"/>
</dbReference>
<dbReference type="InterPro" id="IPR020846">
    <property type="entry name" value="MFS_dom"/>
</dbReference>
<keyword evidence="4 6" id="KW-1133">Transmembrane helix</keyword>